<dbReference type="KEGG" id="tig:THII_3024"/>
<evidence type="ECO:0000313" key="3">
    <source>
        <dbReference type="Proteomes" id="UP000031623"/>
    </source>
</evidence>
<name>A0A090BVR6_9GAMM</name>
<accession>A0A090BVR6</accession>
<protein>
    <recommendedName>
        <fullName evidence="1">Bacterial repeat domain-containing protein</fullName>
    </recommendedName>
</protein>
<dbReference type="Pfam" id="PF18998">
    <property type="entry name" value="Flg_new_2"/>
    <property type="match status" value="1"/>
</dbReference>
<dbReference type="Proteomes" id="UP000031623">
    <property type="component" value="Chromosome"/>
</dbReference>
<keyword evidence="3" id="KW-1185">Reference proteome</keyword>
<gene>
    <name evidence="2" type="ORF">THII_3024</name>
</gene>
<evidence type="ECO:0000259" key="1">
    <source>
        <dbReference type="Pfam" id="PF18998"/>
    </source>
</evidence>
<sequence>MSAIYSAAHTLTVTKTGEGVVSGEGIDCGTDCNQEYSPGTQITLTATPAKDYTFTQWSGACSGTNPIC</sequence>
<organism evidence="2 3">
    <name type="scientific">Thioploca ingrica</name>
    <dbReference type="NCBI Taxonomy" id="40754"/>
    <lineage>
        <taxon>Bacteria</taxon>
        <taxon>Pseudomonadati</taxon>
        <taxon>Pseudomonadota</taxon>
        <taxon>Gammaproteobacteria</taxon>
        <taxon>Thiotrichales</taxon>
        <taxon>Thiotrichaceae</taxon>
        <taxon>Thioploca</taxon>
    </lineage>
</organism>
<dbReference type="OrthoDB" id="8537107at2"/>
<dbReference type="STRING" id="40754.THII_3024"/>
<dbReference type="EMBL" id="AP014633">
    <property type="protein sequence ID" value="BAP57321.1"/>
    <property type="molecule type" value="Genomic_DNA"/>
</dbReference>
<feature type="domain" description="Bacterial repeat" evidence="1">
    <location>
        <begin position="9"/>
        <end position="64"/>
    </location>
</feature>
<dbReference type="InterPro" id="IPR044060">
    <property type="entry name" value="Bacterial_rp_domain"/>
</dbReference>
<reference evidence="2 3" key="1">
    <citation type="journal article" date="2014" name="ISME J.">
        <title>Ecophysiology of Thioploca ingrica as revealed by the complete genome sequence supplemented with proteomic evidence.</title>
        <authorList>
            <person name="Kojima H."/>
            <person name="Ogura Y."/>
            <person name="Yamamoto N."/>
            <person name="Togashi T."/>
            <person name="Mori H."/>
            <person name="Watanabe T."/>
            <person name="Nemoto F."/>
            <person name="Kurokawa K."/>
            <person name="Hayashi T."/>
            <person name="Fukui M."/>
        </authorList>
    </citation>
    <scope>NUCLEOTIDE SEQUENCE [LARGE SCALE GENOMIC DNA]</scope>
</reference>
<dbReference type="AlphaFoldDB" id="A0A090BVR6"/>
<dbReference type="HOGENOM" id="CLU_2792713_0_0_6"/>
<proteinExistence type="predicted"/>
<evidence type="ECO:0000313" key="2">
    <source>
        <dbReference type="EMBL" id="BAP57321.1"/>
    </source>
</evidence>